<gene>
    <name evidence="1" type="ORF">OGM63_27855</name>
</gene>
<dbReference type="RefSeq" id="WP_263748985.1">
    <property type="nucleotide sequence ID" value="NZ_JAOWRF010000393.1"/>
</dbReference>
<dbReference type="Proteomes" id="UP001526143">
    <property type="component" value="Unassembled WGS sequence"/>
</dbReference>
<dbReference type="EMBL" id="JAOWRF010000393">
    <property type="protein sequence ID" value="MCV3217279.1"/>
    <property type="molecule type" value="Genomic_DNA"/>
</dbReference>
<evidence type="ECO:0000313" key="1">
    <source>
        <dbReference type="EMBL" id="MCV3217279.1"/>
    </source>
</evidence>
<comment type="caution">
    <text evidence="1">The sequence shown here is derived from an EMBL/GenBank/DDBJ whole genome shotgun (WGS) entry which is preliminary data.</text>
</comment>
<keyword evidence="2" id="KW-1185">Reference proteome</keyword>
<protein>
    <submittedName>
        <fullName evidence="1">Uncharacterized protein</fullName>
    </submittedName>
</protein>
<organism evidence="1 2">
    <name type="scientific">Plectonema radiosum NIES-515</name>
    <dbReference type="NCBI Taxonomy" id="2986073"/>
    <lineage>
        <taxon>Bacteria</taxon>
        <taxon>Bacillati</taxon>
        <taxon>Cyanobacteriota</taxon>
        <taxon>Cyanophyceae</taxon>
        <taxon>Oscillatoriophycideae</taxon>
        <taxon>Oscillatoriales</taxon>
        <taxon>Microcoleaceae</taxon>
        <taxon>Plectonema</taxon>
    </lineage>
</organism>
<reference evidence="1 2" key="1">
    <citation type="submission" date="2022-10" db="EMBL/GenBank/DDBJ databases">
        <title>Identification of biosynthetic pathway for the production of the potent trypsin inhibitor radiosumin.</title>
        <authorList>
            <person name="Fewer D.P."/>
            <person name="Delbaje E."/>
            <person name="Ouyang X."/>
            <person name="Agostino P.D."/>
            <person name="Wahlsten M."/>
            <person name="Jokela J."/>
            <person name="Permi P."/>
            <person name="Haapaniemi E."/>
            <person name="Koistinen H."/>
        </authorList>
    </citation>
    <scope>NUCLEOTIDE SEQUENCE [LARGE SCALE GENOMIC DNA]</scope>
    <source>
        <strain evidence="1 2">NIES-515</strain>
    </source>
</reference>
<name>A0ABT3B7G8_9CYAN</name>
<proteinExistence type="predicted"/>
<sequence>MKIARGREDFDTILVLNFKQIQESIKIGTSNITRLLNCIIRPRDTCGNYEVEADSGKLSPPLEDV</sequence>
<evidence type="ECO:0000313" key="2">
    <source>
        <dbReference type="Proteomes" id="UP001526143"/>
    </source>
</evidence>
<accession>A0ABT3B7G8</accession>